<evidence type="ECO:0000256" key="1">
    <source>
        <dbReference type="SAM" id="Coils"/>
    </source>
</evidence>
<name>A0ABT0HV83_9BACT</name>
<dbReference type="Proteomes" id="UP001202180">
    <property type="component" value="Unassembled WGS sequence"/>
</dbReference>
<sequence>MNLSSISPVAEQLLQLRRQHIVEWQTQLSDEVKARSALEARHQSETTRLLREECHYSQRGILAQQQLEELARLRAENRAKRLMIRACQQQKELDLKQLVKSQNGAS</sequence>
<protein>
    <recommendedName>
        <fullName evidence="4">Flagellar FliJ protein</fullName>
    </recommendedName>
</protein>
<comment type="caution">
    <text evidence="2">The sequence shown here is derived from an EMBL/GenBank/DDBJ whole genome shotgun (WGS) entry which is preliminary data.</text>
</comment>
<dbReference type="RefSeq" id="WP_248480998.1">
    <property type="nucleotide sequence ID" value="NZ_JALPRF010000018.1"/>
</dbReference>
<dbReference type="EMBL" id="JALPRF010000018">
    <property type="protein sequence ID" value="MCK8496113.1"/>
    <property type="molecule type" value="Genomic_DNA"/>
</dbReference>
<evidence type="ECO:0008006" key="4">
    <source>
        <dbReference type="Google" id="ProtNLM"/>
    </source>
</evidence>
<reference evidence="2 3" key="1">
    <citation type="submission" date="2022-04" db="EMBL/GenBank/DDBJ databases">
        <title>Spirosoma sp. strain RP8 genome sequencing and assembly.</title>
        <authorList>
            <person name="Jung Y."/>
        </authorList>
    </citation>
    <scope>NUCLEOTIDE SEQUENCE [LARGE SCALE GENOMIC DNA]</scope>
    <source>
        <strain evidence="2 3">RP8</strain>
    </source>
</reference>
<gene>
    <name evidence="2" type="ORF">M0L20_29875</name>
</gene>
<organism evidence="2 3">
    <name type="scientific">Spirosoma liriopis</name>
    <dbReference type="NCBI Taxonomy" id="2937440"/>
    <lineage>
        <taxon>Bacteria</taxon>
        <taxon>Pseudomonadati</taxon>
        <taxon>Bacteroidota</taxon>
        <taxon>Cytophagia</taxon>
        <taxon>Cytophagales</taxon>
        <taxon>Cytophagaceae</taxon>
        <taxon>Spirosoma</taxon>
    </lineage>
</organism>
<feature type="coiled-coil region" evidence="1">
    <location>
        <begin position="63"/>
        <end position="90"/>
    </location>
</feature>
<evidence type="ECO:0000313" key="3">
    <source>
        <dbReference type="Proteomes" id="UP001202180"/>
    </source>
</evidence>
<proteinExistence type="predicted"/>
<keyword evidence="3" id="KW-1185">Reference proteome</keyword>
<accession>A0ABT0HV83</accession>
<keyword evidence="1" id="KW-0175">Coiled coil</keyword>
<evidence type="ECO:0000313" key="2">
    <source>
        <dbReference type="EMBL" id="MCK8496113.1"/>
    </source>
</evidence>